<dbReference type="FunFam" id="3.30.160.60:FF:002343">
    <property type="entry name" value="Zinc finger protein 33A"/>
    <property type="match status" value="1"/>
</dbReference>
<dbReference type="InterPro" id="IPR013087">
    <property type="entry name" value="Znf_C2H2_type"/>
</dbReference>
<keyword evidence="6" id="KW-0539">Nucleus</keyword>
<keyword evidence="3" id="KW-0677">Repeat</keyword>
<dbReference type="Proteomes" id="UP000298138">
    <property type="component" value="Unassembled WGS sequence"/>
</dbReference>
<accession>A0A4S2MX14</accession>
<organism evidence="10 11">
    <name type="scientific">Ascodesmis nigricans</name>
    <dbReference type="NCBI Taxonomy" id="341454"/>
    <lineage>
        <taxon>Eukaryota</taxon>
        <taxon>Fungi</taxon>
        <taxon>Dikarya</taxon>
        <taxon>Ascomycota</taxon>
        <taxon>Pezizomycotina</taxon>
        <taxon>Pezizomycetes</taxon>
        <taxon>Pezizales</taxon>
        <taxon>Ascodesmidaceae</taxon>
        <taxon>Ascodesmis</taxon>
    </lineage>
</organism>
<dbReference type="GO" id="GO:0005634">
    <property type="term" value="C:nucleus"/>
    <property type="evidence" value="ECO:0007669"/>
    <property type="project" value="UniProtKB-SubCell"/>
</dbReference>
<keyword evidence="4 7" id="KW-0863">Zinc-finger</keyword>
<dbReference type="EMBL" id="ML220120">
    <property type="protein sequence ID" value="TGZ81167.1"/>
    <property type="molecule type" value="Genomic_DNA"/>
</dbReference>
<evidence type="ECO:0000256" key="6">
    <source>
        <dbReference type="ARBA" id="ARBA00023242"/>
    </source>
</evidence>
<feature type="compositionally biased region" description="Low complexity" evidence="8">
    <location>
        <begin position="61"/>
        <end position="77"/>
    </location>
</feature>
<feature type="compositionally biased region" description="Polar residues" evidence="8">
    <location>
        <begin position="585"/>
        <end position="597"/>
    </location>
</feature>
<feature type="region of interest" description="Disordered" evidence="8">
    <location>
        <begin position="561"/>
        <end position="606"/>
    </location>
</feature>
<dbReference type="SUPFAM" id="SSF57667">
    <property type="entry name" value="beta-beta-alpha zinc fingers"/>
    <property type="match status" value="1"/>
</dbReference>
<feature type="region of interest" description="Disordered" evidence="8">
    <location>
        <begin position="487"/>
        <end position="530"/>
    </location>
</feature>
<evidence type="ECO:0000256" key="1">
    <source>
        <dbReference type="ARBA" id="ARBA00004123"/>
    </source>
</evidence>
<dbReference type="InterPro" id="IPR051059">
    <property type="entry name" value="VerF-like"/>
</dbReference>
<proteinExistence type="predicted"/>
<keyword evidence="5" id="KW-0862">Zinc</keyword>
<feature type="compositionally biased region" description="Basic and acidic residues" evidence="8">
    <location>
        <begin position="574"/>
        <end position="584"/>
    </location>
</feature>
<sequence>MADSHHRPPTPAFRAVNTMEVASVPQPPQAASAATAQRSPPVTLKHDMAMAQFTFPRIPENASSNSMQSNVVVSQASDGSGNTVDGEADKALSNADSSEGGKDKSSRGTKSASSGKVKKKKGTKFHCKGFGNCNLSFTRSEHLARHIRKHTGERPFMCHCGRWFSRLDNLRQHSSTVHADEEIPDTSLAASGTRYQRHVRTESVREPSRSRTHSLSEVIAPEPAGQKIQPVPIIPALGSPASDRPGSRRRPDPLVLPQHVVPGAPNFSQYRHHTPPDSPSSIVSSSSYLRSGGAYRHRPAPYPQIHQTASPIATPTPTRPGSQLESPFGTPNSSARNSLHLSTYPPPGTAMHARRLSMPVPPSPSLLNPLENRTLPIPMAPAPTHEQMGGARRDSIGPLDDRRKTWHIGSPPAYQTPLAPENITPATNSLARTCLSNNEASYPPAMPRHPTQDRLPSITHILQETALHPPGTPRLHRGSWVGGPVEPAVQPSSFGHERRPSFDFGRAHMDGRPGPTRRIAPGQVRSSHGRSISNIETKRWGNIPHQPMNPFPTWAERERERIDTTPPRYIANPREQRERREHRQSFGSSGESCNSEGVATPVVGPVDSTKPFIFGEPGEAVFHSDVSILHLHKIETLADP</sequence>
<evidence type="ECO:0000256" key="3">
    <source>
        <dbReference type="ARBA" id="ARBA00022737"/>
    </source>
</evidence>
<feature type="compositionally biased region" description="Low complexity" evidence="8">
    <location>
        <begin position="279"/>
        <end position="291"/>
    </location>
</feature>
<comment type="subcellular location">
    <subcellularLocation>
        <location evidence="1">Nucleus</location>
    </subcellularLocation>
</comment>
<evidence type="ECO:0000256" key="8">
    <source>
        <dbReference type="SAM" id="MobiDB-lite"/>
    </source>
</evidence>
<dbReference type="GO" id="GO:0000785">
    <property type="term" value="C:chromatin"/>
    <property type="evidence" value="ECO:0007669"/>
    <property type="project" value="TreeGrafter"/>
</dbReference>
<feature type="compositionally biased region" description="Polar residues" evidence="8">
    <location>
        <begin position="305"/>
        <end position="341"/>
    </location>
</feature>
<feature type="domain" description="C2H2-type" evidence="9">
    <location>
        <begin position="156"/>
        <end position="183"/>
    </location>
</feature>
<keyword evidence="11" id="KW-1185">Reference proteome</keyword>
<protein>
    <recommendedName>
        <fullName evidence="9">C2H2-type domain-containing protein</fullName>
    </recommendedName>
</protein>
<feature type="region of interest" description="Disordered" evidence="8">
    <location>
        <begin position="222"/>
        <end position="367"/>
    </location>
</feature>
<dbReference type="GO" id="GO:0000981">
    <property type="term" value="F:DNA-binding transcription factor activity, RNA polymerase II-specific"/>
    <property type="evidence" value="ECO:0007669"/>
    <property type="project" value="InterPro"/>
</dbReference>
<feature type="compositionally biased region" description="Low complexity" evidence="8">
    <location>
        <begin position="29"/>
        <end position="41"/>
    </location>
</feature>
<feature type="compositionally biased region" description="Basic and acidic residues" evidence="8">
    <location>
        <begin position="495"/>
        <end position="511"/>
    </location>
</feature>
<evidence type="ECO:0000313" key="11">
    <source>
        <dbReference type="Proteomes" id="UP000298138"/>
    </source>
</evidence>
<keyword evidence="2" id="KW-0479">Metal-binding</keyword>
<evidence type="ECO:0000256" key="4">
    <source>
        <dbReference type="ARBA" id="ARBA00022771"/>
    </source>
</evidence>
<name>A0A4S2MX14_9PEZI</name>
<dbReference type="GO" id="GO:0000978">
    <property type="term" value="F:RNA polymerase II cis-regulatory region sequence-specific DNA binding"/>
    <property type="evidence" value="ECO:0007669"/>
    <property type="project" value="InterPro"/>
</dbReference>
<evidence type="ECO:0000256" key="7">
    <source>
        <dbReference type="PROSITE-ProRule" id="PRU00042"/>
    </source>
</evidence>
<dbReference type="PANTHER" id="PTHR40626">
    <property type="entry name" value="MIP31509P"/>
    <property type="match status" value="1"/>
</dbReference>
<gene>
    <name evidence="10" type="ORF">EX30DRAFT_267950</name>
</gene>
<dbReference type="STRING" id="341454.A0A4S2MX14"/>
<evidence type="ECO:0000259" key="9">
    <source>
        <dbReference type="PROSITE" id="PS50157"/>
    </source>
</evidence>
<dbReference type="PROSITE" id="PS50157">
    <property type="entry name" value="ZINC_FINGER_C2H2_2"/>
    <property type="match status" value="2"/>
</dbReference>
<dbReference type="AlphaFoldDB" id="A0A4S2MX14"/>
<evidence type="ECO:0000313" key="10">
    <source>
        <dbReference type="EMBL" id="TGZ81167.1"/>
    </source>
</evidence>
<evidence type="ECO:0000256" key="5">
    <source>
        <dbReference type="ARBA" id="ARBA00022833"/>
    </source>
</evidence>
<reference evidence="10 11" key="1">
    <citation type="submission" date="2019-04" db="EMBL/GenBank/DDBJ databases">
        <title>Comparative genomics and transcriptomics to analyze fruiting body development in filamentous ascomycetes.</title>
        <authorList>
            <consortium name="DOE Joint Genome Institute"/>
            <person name="Lutkenhaus R."/>
            <person name="Traeger S."/>
            <person name="Breuer J."/>
            <person name="Kuo A."/>
            <person name="Lipzen A."/>
            <person name="Pangilinan J."/>
            <person name="Dilworth D."/>
            <person name="Sandor L."/>
            <person name="Poggeler S."/>
            <person name="Barry K."/>
            <person name="Grigoriev I.V."/>
            <person name="Nowrousian M."/>
        </authorList>
    </citation>
    <scope>NUCLEOTIDE SEQUENCE [LARGE SCALE GENOMIC DNA]</scope>
    <source>
        <strain evidence="10 11">CBS 389.68</strain>
    </source>
</reference>
<dbReference type="InParanoid" id="A0A4S2MX14"/>
<evidence type="ECO:0000256" key="2">
    <source>
        <dbReference type="ARBA" id="ARBA00022723"/>
    </source>
</evidence>
<dbReference type="Gene3D" id="3.30.160.60">
    <property type="entry name" value="Classic Zinc Finger"/>
    <property type="match status" value="2"/>
</dbReference>
<dbReference type="PANTHER" id="PTHR40626:SF32">
    <property type="entry name" value="ZINC FINGER PROTEIN RST2"/>
    <property type="match status" value="1"/>
</dbReference>
<feature type="region of interest" description="Disordered" evidence="8">
    <location>
        <begin position="1"/>
        <end position="121"/>
    </location>
</feature>
<feature type="domain" description="C2H2-type" evidence="9">
    <location>
        <begin position="125"/>
        <end position="155"/>
    </location>
</feature>
<dbReference type="InterPro" id="IPR036236">
    <property type="entry name" value="Znf_C2H2_sf"/>
</dbReference>
<dbReference type="OrthoDB" id="624345at2759"/>
<dbReference type="GO" id="GO:0008270">
    <property type="term" value="F:zinc ion binding"/>
    <property type="evidence" value="ECO:0007669"/>
    <property type="project" value="UniProtKB-KW"/>
</dbReference>